<organism evidence="1 2">
    <name type="scientific">Smittium mucronatum</name>
    <dbReference type="NCBI Taxonomy" id="133383"/>
    <lineage>
        <taxon>Eukaryota</taxon>
        <taxon>Fungi</taxon>
        <taxon>Fungi incertae sedis</taxon>
        <taxon>Zoopagomycota</taxon>
        <taxon>Kickxellomycotina</taxon>
        <taxon>Harpellomycetes</taxon>
        <taxon>Harpellales</taxon>
        <taxon>Legeriomycetaceae</taxon>
        <taxon>Smittium</taxon>
    </lineage>
</organism>
<keyword evidence="2" id="KW-1185">Reference proteome</keyword>
<protein>
    <submittedName>
        <fullName evidence="1">Uncharacterized protein</fullName>
    </submittedName>
</protein>
<accession>A0A1R0GZP0</accession>
<dbReference type="EMBL" id="LSSL01001610">
    <property type="protein sequence ID" value="OLY82355.1"/>
    <property type="molecule type" value="Genomic_DNA"/>
</dbReference>
<dbReference type="Proteomes" id="UP000187455">
    <property type="component" value="Unassembled WGS sequence"/>
</dbReference>
<name>A0A1R0GZP0_9FUNG</name>
<evidence type="ECO:0000313" key="1">
    <source>
        <dbReference type="EMBL" id="OLY82355.1"/>
    </source>
</evidence>
<proteinExistence type="predicted"/>
<gene>
    <name evidence="1" type="ORF">AYI68_g3528</name>
</gene>
<reference evidence="1 2" key="1">
    <citation type="journal article" date="2016" name="Mol. Biol. Evol.">
        <title>Genome-Wide Survey of Gut Fungi (Harpellales) Reveals the First Horizontally Transferred Ubiquitin Gene from a Mosquito Host.</title>
        <authorList>
            <person name="Wang Y."/>
            <person name="White M.M."/>
            <person name="Kvist S."/>
            <person name="Moncalvo J.M."/>
        </authorList>
    </citation>
    <scope>NUCLEOTIDE SEQUENCE [LARGE SCALE GENOMIC DNA]</scope>
    <source>
        <strain evidence="1 2">ALG-7-W6</strain>
    </source>
</reference>
<comment type="caution">
    <text evidence="1">The sequence shown here is derived from an EMBL/GenBank/DDBJ whole genome shotgun (WGS) entry which is preliminary data.</text>
</comment>
<dbReference type="AlphaFoldDB" id="A0A1R0GZP0"/>
<evidence type="ECO:0000313" key="2">
    <source>
        <dbReference type="Proteomes" id="UP000187455"/>
    </source>
</evidence>
<sequence length="89" mass="9303">MVASKHLLLAKTPTEEIIGENFTEGLGSALSERPIKEDVRSSITGSLTKLSDGPKLSLSSRASIDIDAEASLTLSSTTTRQASNSEASP</sequence>